<proteinExistence type="predicted"/>
<gene>
    <name evidence="1" type="ORF">Pma05_72400</name>
</gene>
<evidence type="ECO:0000313" key="1">
    <source>
        <dbReference type="EMBL" id="GIH00668.1"/>
    </source>
</evidence>
<comment type="caution">
    <text evidence="1">The sequence shown here is derived from an EMBL/GenBank/DDBJ whole genome shotgun (WGS) entry which is preliminary data.</text>
</comment>
<name>A0ABQ4F178_9ACTN</name>
<keyword evidence="2" id="KW-1185">Reference proteome</keyword>
<dbReference type="Proteomes" id="UP000621500">
    <property type="component" value="Unassembled WGS sequence"/>
</dbReference>
<protein>
    <submittedName>
        <fullName evidence="1">Uncharacterized protein</fullName>
    </submittedName>
</protein>
<evidence type="ECO:0000313" key="2">
    <source>
        <dbReference type="Proteomes" id="UP000621500"/>
    </source>
</evidence>
<reference evidence="1 2" key="1">
    <citation type="submission" date="2021-01" db="EMBL/GenBank/DDBJ databases">
        <title>Whole genome shotgun sequence of Plantactinospora mayteni NBRC 109088.</title>
        <authorList>
            <person name="Komaki H."/>
            <person name="Tamura T."/>
        </authorList>
    </citation>
    <scope>NUCLEOTIDE SEQUENCE [LARGE SCALE GENOMIC DNA]</scope>
    <source>
        <strain evidence="1 2">NBRC 109088</strain>
    </source>
</reference>
<organism evidence="1 2">
    <name type="scientific">Plantactinospora mayteni</name>
    <dbReference type="NCBI Taxonomy" id="566021"/>
    <lineage>
        <taxon>Bacteria</taxon>
        <taxon>Bacillati</taxon>
        <taxon>Actinomycetota</taxon>
        <taxon>Actinomycetes</taxon>
        <taxon>Micromonosporales</taxon>
        <taxon>Micromonosporaceae</taxon>
        <taxon>Plantactinospora</taxon>
    </lineage>
</organism>
<dbReference type="EMBL" id="BONX01000056">
    <property type="protein sequence ID" value="GIH00668.1"/>
    <property type="molecule type" value="Genomic_DNA"/>
</dbReference>
<accession>A0ABQ4F178</accession>
<sequence>MPHQPPAGLPHSLPIRAQRRDNDVVVAMDRDVGIAEGVDKFTRQRVRLTEVPVEDDSDIGSVESSIPRTPGCRPQVVTLFIRIRLTVARQNTVGMLLMET</sequence>